<sequence>MFSAVPRGPGLQRIYNSTSSRLAELERALDLKEKEREAALEKERLMAVKYKELDIFKLDIIARELKALDNELGRVGSGVKSLSQDSSRLRNYDEQQMVSQHSNNLLDQCKLLRAHIRDVINKCLSETQKMQLGMWSTAMFCEAGNSKIRCSDSKLGRAMAACARAPAQ</sequence>
<name>A0A812Z7A6_9DINO</name>
<proteinExistence type="predicted"/>
<evidence type="ECO:0000313" key="3">
    <source>
        <dbReference type="Proteomes" id="UP000601435"/>
    </source>
</evidence>
<dbReference type="Proteomes" id="UP000601435">
    <property type="component" value="Unassembled WGS sequence"/>
</dbReference>
<dbReference type="OrthoDB" id="10534543at2759"/>
<keyword evidence="1" id="KW-0175">Coiled coil</keyword>
<evidence type="ECO:0000313" key="2">
    <source>
        <dbReference type="EMBL" id="CAE7815132.1"/>
    </source>
</evidence>
<organism evidence="2 3">
    <name type="scientific">Symbiodinium necroappetens</name>
    <dbReference type="NCBI Taxonomy" id="1628268"/>
    <lineage>
        <taxon>Eukaryota</taxon>
        <taxon>Sar</taxon>
        <taxon>Alveolata</taxon>
        <taxon>Dinophyceae</taxon>
        <taxon>Suessiales</taxon>
        <taxon>Symbiodiniaceae</taxon>
        <taxon>Symbiodinium</taxon>
    </lineage>
</organism>
<dbReference type="AlphaFoldDB" id="A0A812Z7A6"/>
<protein>
    <submittedName>
        <fullName evidence="2">Uncharacterized protein</fullName>
    </submittedName>
</protein>
<feature type="coiled-coil region" evidence="1">
    <location>
        <begin position="15"/>
        <end position="42"/>
    </location>
</feature>
<reference evidence="2" key="1">
    <citation type="submission" date="2021-02" db="EMBL/GenBank/DDBJ databases">
        <authorList>
            <person name="Dougan E. K."/>
            <person name="Rhodes N."/>
            <person name="Thang M."/>
            <person name="Chan C."/>
        </authorList>
    </citation>
    <scope>NUCLEOTIDE SEQUENCE</scope>
</reference>
<gene>
    <name evidence="2" type="ORF">SNEC2469_LOCUS24187</name>
</gene>
<evidence type="ECO:0000256" key="1">
    <source>
        <dbReference type="SAM" id="Coils"/>
    </source>
</evidence>
<accession>A0A812Z7A6</accession>
<keyword evidence="3" id="KW-1185">Reference proteome</keyword>
<comment type="caution">
    <text evidence="2">The sequence shown here is derived from an EMBL/GenBank/DDBJ whole genome shotgun (WGS) entry which is preliminary data.</text>
</comment>
<dbReference type="EMBL" id="CAJNJA010046155">
    <property type="protein sequence ID" value="CAE7815132.1"/>
    <property type="molecule type" value="Genomic_DNA"/>
</dbReference>